<reference evidence="1" key="1">
    <citation type="journal article" date="2015" name="Nature">
        <title>Complex archaea that bridge the gap between prokaryotes and eukaryotes.</title>
        <authorList>
            <person name="Spang A."/>
            <person name="Saw J.H."/>
            <person name="Jorgensen S.L."/>
            <person name="Zaremba-Niedzwiedzka K."/>
            <person name="Martijn J."/>
            <person name="Lind A.E."/>
            <person name="van Eijk R."/>
            <person name="Schleper C."/>
            <person name="Guy L."/>
            <person name="Ettema T.J."/>
        </authorList>
    </citation>
    <scope>NUCLEOTIDE SEQUENCE</scope>
</reference>
<comment type="caution">
    <text evidence="1">The sequence shown here is derived from an EMBL/GenBank/DDBJ whole genome shotgun (WGS) entry which is preliminary data.</text>
</comment>
<dbReference type="AlphaFoldDB" id="A0A0F9Q1G3"/>
<dbReference type="EMBL" id="LAZR01001974">
    <property type="protein sequence ID" value="KKN36314.1"/>
    <property type="molecule type" value="Genomic_DNA"/>
</dbReference>
<protein>
    <submittedName>
        <fullName evidence="1">Uncharacterized protein</fullName>
    </submittedName>
</protein>
<sequence>MSKNTLIQDSLISFLYRTFTCSEIVKEMEKRYQKGGYLCPNCHRVIHKDMSIMDKIYDKTNMLKRILEDYKTTTIKHEQNLVYFRESIKNPLKSQYNRHETFMEYLIALYEISRSTRKQDGVTRKEIKSYLGLGTKSRGIYVFENREVSSQYLKIIDGRPIKYYITEEGKRIVRLIYYFRDFYKNLSP</sequence>
<gene>
    <name evidence="1" type="ORF">LCGC14_0774930</name>
</gene>
<accession>A0A0F9Q1G3</accession>
<name>A0A0F9Q1G3_9ZZZZ</name>
<evidence type="ECO:0000313" key="1">
    <source>
        <dbReference type="EMBL" id="KKN36314.1"/>
    </source>
</evidence>
<proteinExistence type="predicted"/>
<organism evidence="1">
    <name type="scientific">marine sediment metagenome</name>
    <dbReference type="NCBI Taxonomy" id="412755"/>
    <lineage>
        <taxon>unclassified sequences</taxon>
        <taxon>metagenomes</taxon>
        <taxon>ecological metagenomes</taxon>
    </lineage>
</organism>